<evidence type="ECO:0000313" key="3">
    <source>
        <dbReference type="Proteomes" id="UP000009234"/>
    </source>
</evidence>
<protein>
    <recommendedName>
        <fullName evidence="1">DUF4180 domain-containing protein</fullName>
    </recommendedName>
</protein>
<accession>F6DR04</accession>
<dbReference type="KEGG" id="dru:Desru_1457"/>
<dbReference type="AlphaFoldDB" id="F6DR04"/>
<evidence type="ECO:0000313" key="2">
    <source>
        <dbReference type="EMBL" id="AEG59723.1"/>
    </source>
</evidence>
<keyword evidence="3" id="KW-1185">Reference proteome</keyword>
<gene>
    <name evidence="2" type="ordered locus">Desru_1457</name>
</gene>
<dbReference type="EMBL" id="CP002780">
    <property type="protein sequence ID" value="AEG59723.1"/>
    <property type="molecule type" value="Genomic_DNA"/>
</dbReference>
<reference evidence="3" key="1">
    <citation type="submission" date="2011-05" db="EMBL/GenBank/DDBJ databases">
        <title>Complete sequence of Desulfotomaculum ruminis DSM 2154.</title>
        <authorList>
            <person name="Lucas S."/>
            <person name="Copeland A."/>
            <person name="Lapidus A."/>
            <person name="Cheng J.-F."/>
            <person name="Goodwin L."/>
            <person name="Pitluck S."/>
            <person name="Lu M."/>
            <person name="Detter J.C."/>
            <person name="Han C."/>
            <person name="Tapia R."/>
            <person name="Land M."/>
            <person name="Hauser L."/>
            <person name="Kyrpides N."/>
            <person name="Ivanova N."/>
            <person name="Mikhailova N."/>
            <person name="Pagani I."/>
            <person name="Stams A.J.M."/>
            <person name="Plugge C.M."/>
            <person name="Muyzer G."/>
            <person name="Kuever J."/>
            <person name="Parshina S.N."/>
            <person name="Ivanova A.E."/>
            <person name="Nazina T.N."/>
            <person name="Brambilla E."/>
            <person name="Spring S."/>
            <person name="Klenk H.-P."/>
            <person name="Woyke T."/>
        </authorList>
    </citation>
    <scope>NUCLEOTIDE SEQUENCE [LARGE SCALE GENOMIC DNA]</scope>
    <source>
        <strain evidence="3">ATCC 23193 / DSM 2154 / NCIB 8452 / DL</strain>
    </source>
</reference>
<proteinExistence type="predicted"/>
<dbReference type="STRING" id="696281.Desru_1457"/>
<evidence type="ECO:0000259" key="1">
    <source>
        <dbReference type="Pfam" id="PF13788"/>
    </source>
</evidence>
<feature type="domain" description="DUF4180" evidence="1">
    <location>
        <begin position="9"/>
        <end position="118"/>
    </location>
</feature>
<dbReference type="Pfam" id="PF13788">
    <property type="entry name" value="DUF4180"/>
    <property type="match status" value="1"/>
</dbReference>
<dbReference type="eggNOG" id="COG1695">
    <property type="taxonomic scope" value="Bacteria"/>
</dbReference>
<dbReference type="RefSeq" id="WP_013841492.1">
    <property type="nucleotide sequence ID" value="NC_015589.1"/>
</dbReference>
<dbReference type="Proteomes" id="UP000009234">
    <property type="component" value="Chromosome"/>
</dbReference>
<dbReference type="HOGENOM" id="CLU_151995_1_0_9"/>
<organism evidence="2 3">
    <name type="scientific">Desulforamulus ruminis (strain ATCC 23193 / DSM 2154 / NCIMB 8452 / DL)</name>
    <name type="common">Desulfotomaculum ruminis</name>
    <dbReference type="NCBI Taxonomy" id="696281"/>
    <lineage>
        <taxon>Bacteria</taxon>
        <taxon>Bacillati</taxon>
        <taxon>Bacillota</taxon>
        <taxon>Clostridia</taxon>
        <taxon>Eubacteriales</taxon>
        <taxon>Peptococcaceae</taxon>
        <taxon>Desulforamulus</taxon>
    </lineage>
</organism>
<name>F6DR04_DESRL</name>
<dbReference type="OrthoDB" id="8595425at2"/>
<dbReference type="InterPro" id="IPR025438">
    <property type="entry name" value="DUF4180"/>
</dbReference>
<sequence length="124" mass="13968">MEIKVDHKNGSKVAIIISDDIVINNVNDALDLLAVVHYDNGCEKMLVKKENINDDFFELKTGLAGEILQKYTNYHMKIAIVGEFEGYNSKSLNDFIYECNQGNNVFFKRTSAEALAELHGLKPV</sequence>
<reference evidence="2 3" key="2">
    <citation type="journal article" date="2012" name="Stand. Genomic Sci.">
        <title>Complete genome sequence of the sulfate-reducing firmicute Desulfotomaculum ruminis type strain (DL(T)).</title>
        <authorList>
            <person name="Spring S."/>
            <person name="Visser M."/>
            <person name="Lu M."/>
            <person name="Copeland A."/>
            <person name="Lapidus A."/>
            <person name="Lucas S."/>
            <person name="Cheng J.F."/>
            <person name="Han C."/>
            <person name="Tapia R."/>
            <person name="Goodwin L.A."/>
            <person name="Pitluck S."/>
            <person name="Ivanova N."/>
            <person name="Land M."/>
            <person name="Hauser L."/>
            <person name="Larimer F."/>
            <person name="Rohde M."/>
            <person name="Goker M."/>
            <person name="Detter J.C."/>
            <person name="Kyrpides N.C."/>
            <person name="Woyke T."/>
            <person name="Schaap P.J."/>
            <person name="Plugge C.M."/>
            <person name="Muyzer G."/>
            <person name="Kuever J."/>
            <person name="Pereira I.A."/>
            <person name="Parshina S.N."/>
            <person name="Bernier-Latmani R."/>
            <person name="Stams A.J."/>
            <person name="Klenk H.P."/>
        </authorList>
    </citation>
    <scope>NUCLEOTIDE SEQUENCE [LARGE SCALE GENOMIC DNA]</scope>
    <source>
        <strain evidence="3">ATCC 23193 / DSM 2154 / NCIB 8452 / DL</strain>
    </source>
</reference>